<dbReference type="EMBL" id="BKAD01000005">
    <property type="protein sequence ID" value="GEP29441.1"/>
    <property type="molecule type" value="Genomic_DNA"/>
</dbReference>
<protein>
    <recommendedName>
        <fullName evidence="1">RES domain-containing protein</fullName>
    </recommendedName>
</protein>
<comment type="caution">
    <text evidence="2">The sequence shown here is derived from an EMBL/GenBank/DDBJ whole genome shotgun (WGS) entry which is preliminary data.</text>
</comment>
<dbReference type="RefSeq" id="WP_223264472.1">
    <property type="nucleotide sequence ID" value="NZ_AP021884.1"/>
</dbReference>
<reference evidence="2 3" key="1">
    <citation type="submission" date="2019-07" db="EMBL/GenBank/DDBJ databases">
        <title>Whole genome shotgun sequence of Thiobacillus plumbophilus NBRC 107929.</title>
        <authorList>
            <person name="Hosoyama A."/>
            <person name="Uohara A."/>
            <person name="Ohji S."/>
            <person name="Ichikawa N."/>
        </authorList>
    </citation>
    <scope>NUCLEOTIDE SEQUENCE [LARGE SCALE GENOMIC DNA]</scope>
    <source>
        <strain evidence="2 3">NBRC 107929</strain>
    </source>
</reference>
<dbReference type="AlphaFoldDB" id="A0A512L5K8"/>
<dbReference type="Proteomes" id="UP000321337">
    <property type="component" value="Unassembled WGS sequence"/>
</dbReference>
<evidence type="ECO:0000259" key="1">
    <source>
        <dbReference type="SMART" id="SM00953"/>
    </source>
</evidence>
<dbReference type="InterPro" id="IPR014914">
    <property type="entry name" value="RES_dom"/>
</dbReference>
<proteinExistence type="predicted"/>
<dbReference type="Pfam" id="PF08808">
    <property type="entry name" value="RES"/>
    <property type="match status" value="1"/>
</dbReference>
<dbReference type="SMART" id="SM00953">
    <property type="entry name" value="RES"/>
    <property type="match status" value="1"/>
</dbReference>
<sequence>MAEFSPVQIELDVWRAVEAQHRVSTMVLVDTLDEQALLERLLEQSKPPVAQPQRALHWLLFTPFRYPPLPSGSRFRAPDDPGVFYGADERRTSCAELGYWRWRLLLDSPALDAIEPMPQTVFKTPLRGTAIDLRQPPFLAQRARWTHASDYQACQDLAHRARLAGVQMIRYESVRDPQHGGCAVLLSHAAFAANAPTEHQTWMLAVYRNRVVWRLDSIFDQAAFEFDTLAWRGDALNQQA</sequence>
<organism evidence="2 3">
    <name type="scientific">Sulfuriferula plumbiphila</name>
    <dbReference type="NCBI Taxonomy" id="171865"/>
    <lineage>
        <taxon>Bacteria</taxon>
        <taxon>Pseudomonadati</taxon>
        <taxon>Pseudomonadota</taxon>
        <taxon>Betaproteobacteria</taxon>
        <taxon>Nitrosomonadales</taxon>
        <taxon>Sulfuricellaceae</taxon>
        <taxon>Sulfuriferula</taxon>
    </lineage>
</organism>
<keyword evidence="3" id="KW-1185">Reference proteome</keyword>
<gene>
    <name evidence="2" type="ORF">TPL01_05790</name>
</gene>
<evidence type="ECO:0000313" key="3">
    <source>
        <dbReference type="Proteomes" id="UP000321337"/>
    </source>
</evidence>
<accession>A0A512L5K8</accession>
<name>A0A512L5K8_9PROT</name>
<evidence type="ECO:0000313" key="2">
    <source>
        <dbReference type="EMBL" id="GEP29441.1"/>
    </source>
</evidence>
<feature type="domain" description="RES" evidence="1">
    <location>
        <begin position="63"/>
        <end position="197"/>
    </location>
</feature>